<reference evidence="6" key="2">
    <citation type="journal article" date="2023" name="IMA Fungus">
        <title>Comparative genomic study of the Penicillium genus elucidates a diverse pangenome and 15 lateral gene transfer events.</title>
        <authorList>
            <person name="Petersen C."/>
            <person name="Sorensen T."/>
            <person name="Nielsen M.R."/>
            <person name="Sondergaard T.E."/>
            <person name="Sorensen J.L."/>
            <person name="Fitzpatrick D.A."/>
            <person name="Frisvad J.C."/>
            <person name="Nielsen K.L."/>
        </authorList>
    </citation>
    <scope>NUCLEOTIDE SEQUENCE</scope>
    <source>
        <strain evidence="6">IBT 30069</strain>
    </source>
</reference>
<dbReference type="Pfam" id="PF11705">
    <property type="entry name" value="RNA_pol_3_Rpc31"/>
    <property type="match status" value="1"/>
</dbReference>
<reference evidence="6" key="1">
    <citation type="submission" date="2022-11" db="EMBL/GenBank/DDBJ databases">
        <authorList>
            <person name="Petersen C."/>
        </authorList>
    </citation>
    <scope>NUCLEOTIDE SEQUENCE</scope>
    <source>
        <strain evidence="6">IBT 30069</strain>
    </source>
</reference>
<evidence type="ECO:0000256" key="5">
    <source>
        <dbReference type="SAM" id="MobiDB-lite"/>
    </source>
</evidence>
<evidence type="ECO:0000313" key="7">
    <source>
        <dbReference type="Proteomes" id="UP001149165"/>
    </source>
</evidence>
<name>A0A9W9ETL6_9EURO</name>
<comment type="caution">
    <text evidence="6">The sequence shown here is derived from an EMBL/GenBank/DDBJ whole genome shotgun (WGS) entry which is preliminary data.</text>
</comment>
<dbReference type="PIRSF" id="PIRSF000777">
    <property type="entry name" value="RNA_polIII_C31"/>
    <property type="match status" value="1"/>
</dbReference>
<evidence type="ECO:0000256" key="4">
    <source>
        <dbReference type="PIRNR" id="PIRNR000777"/>
    </source>
</evidence>
<evidence type="ECO:0000256" key="2">
    <source>
        <dbReference type="ARBA" id="ARBA00008352"/>
    </source>
</evidence>
<dbReference type="AlphaFoldDB" id="A0A9W9ETL6"/>
<comment type="similarity">
    <text evidence="2 4">Belongs to the eukaryotic RPC7 RNA polymerase subunit family.</text>
</comment>
<feature type="region of interest" description="Disordered" evidence="5">
    <location>
        <begin position="168"/>
        <end position="276"/>
    </location>
</feature>
<dbReference type="PANTHER" id="PTHR15367">
    <property type="entry name" value="DNA-DIRECTED RNA POLYMERASE III"/>
    <property type="match status" value="1"/>
</dbReference>
<dbReference type="GO" id="GO:0005666">
    <property type="term" value="C:RNA polymerase III complex"/>
    <property type="evidence" value="ECO:0007669"/>
    <property type="project" value="UniProtKB-UniRule"/>
</dbReference>
<evidence type="ECO:0000256" key="1">
    <source>
        <dbReference type="ARBA" id="ARBA00004123"/>
    </source>
</evidence>
<gene>
    <name evidence="6" type="ORF">N7456_011408</name>
</gene>
<protein>
    <recommendedName>
        <fullName evidence="4">DNA-directed RNA polymerase III subunit</fullName>
    </recommendedName>
</protein>
<comment type="function">
    <text evidence="4">DNA-dependent RNA polymerase catalyzes the transcription of DNA into RNA using the four ribonucleoside triphosphates as substrates. Specific peripheric component of RNA polymerase III which synthesizes small RNAs, such as 5S rRNA and tRNAs.</text>
</comment>
<dbReference type="Proteomes" id="UP001149165">
    <property type="component" value="Unassembled WGS sequence"/>
</dbReference>
<proteinExistence type="inferred from homology"/>
<feature type="region of interest" description="Disordered" evidence="5">
    <location>
        <begin position="1"/>
        <end position="32"/>
    </location>
</feature>
<comment type="subunit">
    <text evidence="4">Component of the RNA polymerase III (Pol III) complex.</text>
</comment>
<comment type="subcellular location">
    <subcellularLocation>
        <location evidence="1 4">Nucleus</location>
    </subcellularLocation>
</comment>
<evidence type="ECO:0000256" key="3">
    <source>
        <dbReference type="ARBA" id="ARBA00023242"/>
    </source>
</evidence>
<evidence type="ECO:0000313" key="6">
    <source>
        <dbReference type="EMBL" id="KAJ5087792.1"/>
    </source>
</evidence>
<dbReference type="InterPro" id="IPR024661">
    <property type="entry name" value="RNA_pol_III_Rpc31"/>
</dbReference>
<dbReference type="PANTHER" id="PTHR15367:SF2">
    <property type="entry name" value="DNA-DIRECTED RNA POLYMERASE III SUBUNIT"/>
    <property type="match status" value="1"/>
</dbReference>
<sequence>MSRFAKGKRQPGAEFTWDADPGGEPDTAPTPLYPTLGFSSPLSPALDLEFLSTMIQRSSYSTQAYVVPWARKLTPKDQNAVDHYRHLREQFQEGPFYSVLDSSSSSAKKGSAARANFDSFTGMPTFSGRYQKKRRTLPRIDTNANQHEFSLKFFPRELWQTIQPSYRPDAAIDGWEPGMATSGVKRGFEDEEDEGDEPNKKRATGGDDEEGGDDADDGELLDEEEGQEEWEEDDNYEDDEDELGGDYNAEQYFDGGDDEFGDDGFGDGGGGGEDEL</sequence>
<dbReference type="GO" id="GO:0006383">
    <property type="term" value="P:transcription by RNA polymerase III"/>
    <property type="evidence" value="ECO:0007669"/>
    <property type="project" value="UniProtKB-UniRule"/>
</dbReference>
<keyword evidence="3 4" id="KW-0539">Nucleus</keyword>
<dbReference type="OrthoDB" id="5377312at2759"/>
<feature type="compositionally biased region" description="Acidic residues" evidence="5">
    <location>
        <begin position="255"/>
        <end position="265"/>
    </location>
</feature>
<feature type="compositionally biased region" description="Gly residues" evidence="5">
    <location>
        <begin position="266"/>
        <end position="276"/>
    </location>
</feature>
<accession>A0A9W9ETL6</accession>
<dbReference type="EMBL" id="JAPQKH010000007">
    <property type="protein sequence ID" value="KAJ5087792.1"/>
    <property type="molecule type" value="Genomic_DNA"/>
</dbReference>
<keyword evidence="7" id="KW-1185">Reference proteome</keyword>
<organism evidence="6 7">
    <name type="scientific">Penicillium angulare</name>
    <dbReference type="NCBI Taxonomy" id="116970"/>
    <lineage>
        <taxon>Eukaryota</taxon>
        <taxon>Fungi</taxon>
        <taxon>Dikarya</taxon>
        <taxon>Ascomycota</taxon>
        <taxon>Pezizomycotina</taxon>
        <taxon>Eurotiomycetes</taxon>
        <taxon>Eurotiomycetidae</taxon>
        <taxon>Eurotiales</taxon>
        <taxon>Aspergillaceae</taxon>
        <taxon>Penicillium</taxon>
    </lineage>
</organism>
<feature type="compositionally biased region" description="Acidic residues" evidence="5">
    <location>
        <begin position="206"/>
        <end position="244"/>
    </location>
</feature>